<dbReference type="RefSeq" id="WP_143784375.1">
    <property type="nucleotide sequence ID" value="NZ_CP041616.1"/>
</dbReference>
<dbReference type="PANTHER" id="PTHR22642">
    <property type="entry name" value="IMIDAZOLONEPROPIONASE"/>
    <property type="match status" value="1"/>
</dbReference>
<accession>A0A516GDQ2</accession>
<reference evidence="2 3" key="1">
    <citation type="submission" date="2019-07" db="EMBL/GenBank/DDBJ databases">
        <title>complete genome sequencing of Ornithinimicrobium sp. H23M54.</title>
        <authorList>
            <person name="Bae J.-W."/>
            <person name="Lee S.-Y."/>
        </authorList>
    </citation>
    <scope>NUCLEOTIDE SEQUENCE [LARGE SCALE GENOMIC DNA]</scope>
    <source>
        <strain evidence="2 3">H23M54</strain>
    </source>
</reference>
<dbReference type="InterPro" id="IPR011059">
    <property type="entry name" value="Metal-dep_hydrolase_composite"/>
</dbReference>
<dbReference type="Gene3D" id="2.30.40.10">
    <property type="entry name" value="Urease, subunit C, domain 1"/>
    <property type="match status" value="1"/>
</dbReference>
<dbReference type="OrthoDB" id="3238066at2"/>
<evidence type="ECO:0000313" key="2">
    <source>
        <dbReference type="EMBL" id="QDO89653.1"/>
    </source>
</evidence>
<name>A0A516GDQ2_9MICO</name>
<dbReference type="InterPro" id="IPR013108">
    <property type="entry name" value="Amidohydro_3"/>
</dbReference>
<dbReference type="SUPFAM" id="SSF51556">
    <property type="entry name" value="Metallo-dependent hydrolases"/>
    <property type="match status" value="1"/>
</dbReference>
<dbReference type="EMBL" id="CP041616">
    <property type="protein sequence ID" value="QDO89653.1"/>
    <property type="molecule type" value="Genomic_DNA"/>
</dbReference>
<gene>
    <name evidence="2" type="ORF">FNH13_16020</name>
</gene>
<dbReference type="Pfam" id="PF07969">
    <property type="entry name" value="Amidohydro_3"/>
    <property type="match status" value="1"/>
</dbReference>
<dbReference type="Gene3D" id="3.10.310.70">
    <property type="match status" value="1"/>
</dbReference>
<feature type="domain" description="Amidohydrolase 3" evidence="1">
    <location>
        <begin position="56"/>
        <end position="480"/>
    </location>
</feature>
<dbReference type="Proteomes" id="UP000315395">
    <property type="component" value="Chromosome"/>
</dbReference>
<keyword evidence="2" id="KW-0378">Hydrolase</keyword>
<dbReference type="PANTHER" id="PTHR22642:SF2">
    <property type="entry name" value="PROTEIN LONG AFTER FAR-RED 3"/>
    <property type="match status" value="1"/>
</dbReference>
<dbReference type="KEGG" id="orz:FNH13_16020"/>
<evidence type="ECO:0000259" key="1">
    <source>
        <dbReference type="Pfam" id="PF07969"/>
    </source>
</evidence>
<dbReference type="SUPFAM" id="SSF51338">
    <property type="entry name" value="Composite domain of metallo-dependent hydrolases"/>
    <property type="match status" value="1"/>
</dbReference>
<proteinExistence type="predicted"/>
<sequence>MTELLVRDVRPVALDRTSTDQAPGTEPVDILIQDGVVAAIAPDLPAAGVPELAGAGRWVVPGLWDQHVHMIQWALVRSRLDLSGTGGVDEAVERVRRALAASATGEASAAGSGIAAPLIGWGHRTAGWARQPTVADLDAVSPGRPIVLISGDGHHGWLNSAALHLLACPPREGVVAENEWFDAYDRLGDLPGAADLAEAAVLEAITAARAQGVVGIVDLEFSPAWDLWPGRLAARGPFRVRTGAYASRLEEIIERGWRTGTPLPGTDGWAQMGPLKVISDGSLNTRTAWCCDPYADSADLADVHGLPNFTQEELTRLVDRAREHGLETALHAIGDRAVRQALEVFRVTGATGSIEHAQLVNPADLPHWSGLPVRASIQPAHLIDDRDATERLWPDRTRHAFAYRPLLEAGIPLALGSDAPVAPLDPWLAMAAAVWRGSPEGDAWHPELSLTPAEALAASVDGRRLTVGQPGDLVLLDTDPYAEGGLPGAPPDGERAGEQARVLREMSVAATVIGGHLVHGNVVA</sequence>
<keyword evidence="3" id="KW-1185">Reference proteome</keyword>
<dbReference type="InterPro" id="IPR032466">
    <property type="entry name" value="Metal_Hydrolase"/>
</dbReference>
<dbReference type="AlphaFoldDB" id="A0A516GDQ2"/>
<dbReference type="Gene3D" id="3.20.20.140">
    <property type="entry name" value="Metal-dependent hydrolases"/>
    <property type="match status" value="1"/>
</dbReference>
<protein>
    <submittedName>
        <fullName evidence="2">Amidohydrolase family protein</fullName>
    </submittedName>
</protein>
<evidence type="ECO:0000313" key="3">
    <source>
        <dbReference type="Proteomes" id="UP000315395"/>
    </source>
</evidence>
<organism evidence="2 3">
    <name type="scientific">Ornithinimicrobium ciconiae</name>
    <dbReference type="NCBI Taxonomy" id="2594265"/>
    <lineage>
        <taxon>Bacteria</taxon>
        <taxon>Bacillati</taxon>
        <taxon>Actinomycetota</taxon>
        <taxon>Actinomycetes</taxon>
        <taxon>Micrococcales</taxon>
        <taxon>Ornithinimicrobiaceae</taxon>
        <taxon>Ornithinimicrobium</taxon>
    </lineage>
</organism>
<dbReference type="GO" id="GO:0016810">
    <property type="term" value="F:hydrolase activity, acting on carbon-nitrogen (but not peptide) bonds"/>
    <property type="evidence" value="ECO:0007669"/>
    <property type="project" value="InterPro"/>
</dbReference>